<evidence type="ECO:0000313" key="3">
    <source>
        <dbReference type="Proteomes" id="UP001597548"/>
    </source>
</evidence>
<dbReference type="RefSeq" id="WP_194506457.1">
    <property type="nucleotide sequence ID" value="NZ_JADILU010000001.1"/>
</dbReference>
<feature type="signal peptide" evidence="1">
    <location>
        <begin position="1"/>
        <end position="18"/>
    </location>
</feature>
<feature type="chain" id="PRO_5045969599" description="Outer membrane protein beta-barrel domain-containing protein" evidence="1">
    <location>
        <begin position="19"/>
        <end position="179"/>
    </location>
</feature>
<keyword evidence="1" id="KW-0732">Signal</keyword>
<evidence type="ECO:0000256" key="1">
    <source>
        <dbReference type="SAM" id="SignalP"/>
    </source>
</evidence>
<keyword evidence="3" id="KW-1185">Reference proteome</keyword>
<accession>A0ABW5ZUG2</accession>
<sequence>MKQISTLFLLLFFSIIHAQDDQKTSGIFYKASVSATLTTNEDYTLGQDNDQSFINLNGVFLNNTLGYQFDTRSSIDLNIEYDHYVDQNLNFFPVYLGFNYNILDFDDQVFVRGGYGKLVDLGKAFENGNMYKAGIGYRAYDDNLKNSWLIGFDFSRKRFGFRQEEKLSSFAIFLEFMLF</sequence>
<protein>
    <recommendedName>
        <fullName evidence="4">Outer membrane protein beta-barrel domain-containing protein</fullName>
    </recommendedName>
</protein>
<name>A0ABW5ZUG2_9FLAO</name>
<gene>
    <name evidence="2" type="ORF">ACFS29_13580</name>
</gene>
<organism evidence="2 3">
    <name type="scientific">Psychroserpens luteus</name>
    <dbReference type="NCBI Taxonomy" id="1434066"/>
    <lineage>
        <taxon>Bacteria</taxon>
        <taxon>Pseudomonadati</taxon>
        <taxon>Bacteroidota</taxon>
        <taxon>Flavobacteriia</taxon>
        <taxon>Flavobacteriales</taxon>
        <taxon>Flavobacteriaceae</taxon>
        <taxon>Psychroserpens</taxon>
    </lineage>
</organism>
<reference evidence="3" key="1">
    <citation type="journal article" date="2019" name="Int. J. Syst. Evol. Microbiol.">
        <title>The Global Catalogue of Microorganisms (GCM) 10K type strain sequencing project: providing services to taxonomists for standard genome sequencing and annotation.</title>
        <authorList>
            <consortium name="The Broad Institute Genomics Platform"/>
            <consortium name="The Broad Institute Genome Sequencing Center for Infectious Disease"/>
            <person name="Wu L."/>
            <person name="Ma J."/>
        </authorList>
    </citation>
    <scope>NUCLEOTIDE SEQUENCE [LARGE SCALE GENOMIC DNA]</scope>
    <source>
        <strain evidence="3">KCTC 32514</strain>
    </source>
</reference>
<dbReference type="Proteomes" id="UP001597548">
    <property type="component" value="Unassembled WGS sequence"/>
</dbReference>
<dbReference type="EMBL" id="JBHUOS010000010">
    <property type="protein sequence ID" value="MFD2916680.1"/>
    <property type="molecule type" value="Genomic_DNA"/>
</dbReference>
<comment type="caution">
    <text evidence="2">The sequence shown here is derived from an EMBL/GenBank/DDBJ whole genome shotgun (WGS) entry which is preliminary data.</text>
</comment>
<proteinExistence type="predicted"/>
<evidence type="ECO:0008006" key="4">
    <source>
        <dbReference type="Google" id="ProtNLM"/>
    </source>
</evidence>
<evidence type="ECO:0000313" key="2">
    <source>
        <dbReference type="EMBL" id="MFD2916680.1"/>
    </source>
</evidence>